<dbReference type="HAMAP" id="MF_02064">
    <property type="entry name" value="Sigma70_SigI"/>
    <property type="match status" value="1"/>
</dbReference>
<comment type="caution">
    <text evidence="8">The sequence shown here is derived from an EMBL/GenBank/DDBJ whole genome shotgun (WGS) entry which is preliminary data.</text>
</comment>
<dbReference type="SUPFAM" id="SSF88946">
    <property type="entry name" value="Sigma2 domain of RNA polymerase sigma factors"/>
    <property type="match status" value="1"/>
</dbReference>
<evidence type="ECO:0000256" key="1">
    <source>
        <dbReference type="ARBA" id="ARBA00022490"/>
    </source>
</evidence>
<gene>
    <name evidence="6 8" type="primary">sigI</name>
    <name evidence="8" type="ORF">ACFSW5_10885</name>
</gene>
<feature type="short sequence motif" description="Polymerase core binding" evidence="6">
    <location>
        <begin position="68"/>
        <end position="81"/>
    </location>
</feature>
<proteinExistence type="inferred from homology"/>
<evidence type="ECO:0000256" key="2">
    <source>
        <dbReference type="ARBA" id="ARBA00023015"/>
    </source>
</evidence>
<dbReference type="PANTHER" id="PTHR30385">
    <property type="entry name" value="SIGMA FACTOR F FLAGELLAR"/>
    <property type="match status" value="1"/>
</dbReference>
<keyword evidence="5 6" id="KW-0804">Transcription</keyword>
<keyword evidence="1 6" id="KW-0963">Cytoplasm</keyword>
<comment type="activity regulation">
    <text evidence="6">Negatively regulated by the anti-sigma-I factor RsgI.</text>
</comment>
<evidence type="ECO:0000256" key="3">
    <source>
        <dbReference type="ARBA" id="ARBA00023082"/>
    </source>
</evidence>
<name>A0ABW5QX18_9BACL</name>
<comment type="function">
    <text evidence="6">Sigma factors are initiation factors that promote the attachment of RNA polymerase to specific initiation sites and are then released.</text>
</comment>
<dbReference type="Proteomes" id="UP001597493">
    <property type="component" value="Unassembled WGS sequence"/>
</dbReference>
<keyword evidence="6" id="KW-0346">Stress response</keyword>
<evidence type="ECO:0000259" key="7">
    <source>
        <dbReference type="Pfam" id="PF04542"/>
    </source>
</evidence>
<evidence type="ECO:0000313" key="8">
    <source>
        <dbReference type="EMBL" id="MFD2660750.1"/>
    </source>
</evidence>
<dbReference type="NCBIfam" id="TIGR02937">
    <property type="entry name" value="sigma70-ECF"/>
    <property type="match status" value="1"/>
</dbReference>
<keyword evidence="4 6" id="KW-0238">DNA-binding</keyword>
<dbReference type="PANTHER" id="PTHR30385:SF6">
    <property type="entry name" value="RNA POLYMERASE SIGMA FACTOR SIGI"/>
    <property type="match status" value="1"/>
</dbReference>
<dbReference type="InterPro" id="IPR007627">
    <property type="entry name" value="RNA_pol_sigma70_r2"/>
</dbReference>
<comment type="subcellular location">
    <subcellularLocation>
        <location evidence="6">Cytoplasm</location>
    </subcellularLocation>
</comment>
<dbReference type="NCBIfam" id="NF006176">
    <property type="entry name" value="PRK08311.2-4"/>
    <property type="match status" value="1"/>
</dbReference>
<comment type="similarity">
    <text evidence="6">Belongs to the sigma-70 factor family. SigI subfamily.</text>
</comment>
<dbReference type="Gene3D" id="1.10.1740.10">
    <property type="match status" value="1"/>
</dbReference>
<keyword evidence="2 6" id="KW-0805">Transcription regulation</keyword>
<reference evidence="9" key="1">
    <citation type="journal article" date="2019" name="Int. J. Syst. Evol. Microbiol.">
        <title>The Global Catalogue of Microorganisms (GCM) 10K type strain sequencing project: providing services to taxonomists for standard genome sequencing and annotation.</title>
        <authorList>
            <consortium name="The Broad Institute Genomics Platform"/>
            <consortium name="The Broad Institute Genome Sequencing Center for Infectious Disease"/>
            <person name="Wu L."/>
            <person name="Ma J."/>
        </authorList>
    </citation>
    <scope>NUCLEOTIDE SEQUENCE [LARGE SCALE GENOMIC DNA]</scope>
    <source>
        <strain evidence="9">TISTR 1827</strain>
    </source>
</reference>
<protein>
    <recommendedName>
        <fullName evidence="6">RNA polymerase sigma factor SigI</fullName>
    </recommendedName>
</protein>
<dbReference type="NCBIfam" id="TIGR02895">
    <property type="entry name" value="spore_sigI"/>
    <property type="match status" value="1"/>
</dbReference>
<evidence type="ECO:0000256" key="6">
    <source>
        <dbReference type="HAMAP-Rule" id="MF_02064"/>
    </source>
</evidence>
<feature type="domain" description="RNA polymerase sigma-70 region 2" evidence="7">
    <location>
        <begin position="45"/>
        <end position="113"/>
    </location>
</feature>
<dbReference type="NCBIfam" id="NF006175">
    <property type="entry name" value="PRK08311.2-3"/>
    <property type="match status" value="1"/>
</dbReference>
<dbReference type="RefSeq" id="WP_379272872.1">
    <property type="nucleotide sequence ID" value="NZ_JBHUGT010000013.1"/>
</dbReference>
<feature type="DNA-binding region" description="H-T-H motif" evidence="6">
    <location>
        <begin position="214"/>
        <end position="233"/>
    </location>
</feature>
<dbReference type="InterPro" id="IPR014244">
    <property type="entry name" value="RNA_pol_sigma-I"/>
</dbReference>
<dbReference type="InterPro" id="IPR014284">
    <property type="entry name" value="RNA_pol_sigma-70_dom"/>
</dbReference>
<sequence length="268" mass="31152">MLFKRFFRKASADPATEPAKDDSPEQQVLCIAQGDEQLREHFIYSYKPFILKTASRFCKKYVNPEKDDEFSIALMAFNEAINQYSPSAGKSFLGFAETVIRRRLIDYVRKEQRHAVVSAYSAYEQEDEERQLYNPLEVKRALQHYDFARVADERRMEIGEFNEELRSYGITFAELVECSPKHADSRRMLMDIARTLAEDEKLMRALQTKGKLPVKELTDACGVSRKTIERNRKYIIALCCVMTGAYPYLRDYLKVGGGKDEEREEIEC</sequence>
<dbReference type="Pfam" id="PF04542">
    <property type="entry name" value="Sigma70_r2"/>
    <property type="match status" value="1"/>
</dbReference>
<evidence type="ECO:0000256" key="5">
    <source>
        <dbReference type="ARBA" id="ARBA00023163"/>
    </source>
</evidence>
<comment type="subunit">
    <text evidence="6">Interacts with RsgI.</text>
</comment>
<evidence type="ECO:0000256" key="4">
    <source>
        <dbReference type="ARBA" id="ARBA00023125"/>
    </source>
</evidence>
<evidence type="ECO:0000313" key="9">
    <source>
        <dbReference type="Proteomes" id="UP001597493"/>
    </source>
</evidence>
<keyword evidence="9" id="KW-1185">Reference proteome</keyword>
<organism evidence="8 9">
    <name type="scientific">Paenibacillus thailandensis</name>
    <dbReference type="NCBI Taxonomy" id="393250"/>
    <lineage>
        <taxon>Bacteria</taxon>
        <taxon>Bacillati</taxon>
        <taxon>Bacillota</taxon>
        <taxon>Bacilli</taxon>
        <taxon>Bacillales</taxon>
        <taxon>Paenibacillaceae</taxon>
        <taxon>Paenibacillus</taxon>
    </lineage>
</organism>
<dbReference type="PIRSF" id="PIRSF038953">
    <property type="entry name" value="SigI"/>
    <property type="match status" value="1"/>
</dbReference>
<keyword evidence="3 6" id="KW-0731">Sigma factor</keyword>
<dbReference type="EMBL" id="JBHUMY010000011">
    <property type="protein sequence ID" value="MFD2660750.1"/>
    <property type="molecule type" value="Genomic_DNA"/>
</dbReference>
<accession>A0ABW5QX18</accession>
<dbReference type="InterPro" id="IPR013325">
    <property type="entry name" value="RNA_pol_sigma_r2"/>
</dbReference>